<keyword evidence="14" id="KW-1185">Reference proteome</keyword>
<evidence type="ECO:0000256" key="8">
    <source>
        <dbReference type="ARBA" id="ARBA00022842"/>
    </source>
</evidence>
<evidence type="ECO:0000256" key="11">
    <source>
        <dbReference type="ARBA" id="ARBA00049336"/>
    </source>
</evidence>
<evidence type="ECO:0000256" key="9">
    <source>
        <dbReference type="ARBA" id="ARBA00032492"/>
    </source>
</evidence>
<dbReference type="Gene3D" id="3.90.550.10">
    <property type="entry name" value="Spore Coat Polysaccharide Biosynthesis Protein SpsA, Chain A"/>
    <property type="match status" value="1"/>
</dbReference>
<dbReference type="GO" id="GO:0016740">
    <property type="term" value="F:transferase activity"/>
    <property type="evidence" value="ECO:0007669"/>
    <property type="project" value="UniProtKB-KW"/>
</dbReference>
<evidence type="ECO:0000256" key="4">
    <source>
        <dbReference type="ARBA" id="ARBA00017654"/>
    </source>
</evidence>
<feature type="domain" description="Nucleotidyl transferase" evidence="12">
    <location>
        <begin position="2"/>
        <end position="235"/>
    </location>
</feature>
<dbReference type="SUPFAM" id="SSF53448">
    <property type="entry name" value="Nucleotide-diphospho-sugar transferases"/>
    <property type="match status" value="1"/>
</dbReference>
<dbReference type="Pfam" id="PF00483">
    <property type="entry name" value="NTP_transferase"/>
    <property type="match status" value="1"/>
</dbReference>
<proteinExistence type="inferred from homology"/>
<keyword evidence="7" id="KW-0479">Metal-binding</keyword>
<keyword evidence="8" id="KW-0460">Magnesium</keyword>
<evidence type="ECO:0000313" key="14">
    <source>
        <dbReference type="Proteomes" id="UP000373269"/>
    </source>
</evidence>
<dbReference type="EMBL" id="CP045835">
    <property type="protein sequence ID" value="QGG50052.1"/>
    <property type="molecule type" value="Genomic_DNA"/>
</dbReference>
<evidence type="ECO:0000256" key="3">
    <source>
        <dbReference type="ARBA" id="ARBA00012461"/>
    </source>
</evidence>
<accession>A0ABX6D5K6</accession>
<evidence type="ECO:0000256" key="5">
    <source>
        <dbReference type="ARBA" id="ARBA00022679"/>
    </source>
</evidence>
<evidence type="ECO:0000256" key="6">
    <source>
        <dbReference type="ARBA" id="ARBA00022695"/>
    </source>
</evidence>
<comment type="catalytic activity">
    <reaction evidence="11">
        <text>dTTP + alpha-D-glucose 1-phosphate + H(+) = dTDP-alpha-D-glucose + diphosphate</text>
        <dbReference type="Rhea" id="RHEA:15225"/>
        <dbReference type="ChEBI" id="CHEBI:15378"/>
        <dbReference type="ChEBI" id="CHEBI:33019"/>
        <dbReference type="ChEBI" id="CHEBI:37568"/>
        <dbReference type="ChEBI" id="CHEBI:57477"/>
        <dbReference type="ChEBI" id="CHEBI:58601"/>
        <dbReference type="EC" id="2.7.7.24"/>
    </reaction>
</comment>
<evidence type="ECO:0000256" key="10">
    <source>
        <dbReference type="ARBA" id="ARBA00032598"/>
    </source>
</evidence>
<dbReference type="PANTHER" id="PTHR43532:SF1">
    <property type="entry name" value="GLUCOSE-1-PHOSPHATE THYMIDYLYLTRANSFERASE 1"/>
    <property type="match status" value="1"/>
</dbReference>
<organism evidence="13 14">
    <name type="scientific">Lysinibacillus pakistanensis</name>
    <dbReference type="NCBI Taxonomy" id="759811"/>
    <lineage>
        <taxon>Bacteria</taxon>
        <taxon>Bacillati</taxon>
        <taxon>Bacillota</taxon>
        <taxon>Bacilli</taxon>
        <taxon>Bacillales</taxon>
        <taxon>Bacillaceae</taxon>
        <taxon>Lysinibacillus</taxon>
    </lineage>
</organism>
<comment type="cofactor">
    <cofactor evidence="1">
        <name>Mg(2+)</name>
        <dbReference type="ChEBI" id="CHEBI:18420"/>
    </cofactor>
</comment>
<protein>
    <recommendedName>
        <fullName evidence="4">Glucose-1-phosphate thymidylyltransferase</fullName>
        <ecNumber evidence="3">2.7.7.24</ecNumber>
    </recommendedName>
    <alternativeName>
        <fullName evidence="10">dTDP-glucose pyrophosphorylase</fullName>
    </alternativeName>
    <alternativeName>
        <fullName evidence="9">dTDP-glucose synthase</fullName>
    </alternativeName>
</protein>
<evidence type="ECO:0000256" key="7">
    <source>
        <dbReference type="ARBA" id="ARBA00022723"/>
    </source>
</evidence>
<name>A0ABX6D5K6_9BACI</name>
<keyword evidence="6" id="KW-0548">Nucleotidyltransferase</keyword>
<evidence type="ECO:0000256" key="2">
    <source>
        <dbReference type="ARBA" id="ARBA00010480"/>
    </source>
</evidence>
<sequence>MKGIILAGGNGTRLHPLTKVISKHLLPVYDKPMIYYPIQTLEDIGVNEILIISTERDLPLYQKLLENEEWGIKFYYKVQKEPKGIAEALILGEEFIGKDPFILMLGDNLVISDSFNKHVKQAFSNNDGATIFGIETNNPSAFGIAEIDGDNKVISIDEKPANPKSNIAVIGIYIYNNNAVNYAKQLKPSKRGELEITDINKMYLEQQTLKLFKIEDARWFDTGTIENLYEAASYIKSLDK</sequence>
<dbReference type="InterPro" id="IPR005907">
    <property type="entry name" value="G1P_thy_trans_s"/>
</dbReference>
<evidence type="ECO:0000313" key="13">
    <source>
        <dbReference type="EMBL" id="QGG50052.1"/>
    </source>
</evidence>
<dbReference type="InterPro" id="IPR005835">
    <property type="entry name" value="NTP_transferase_dom"/>
</dbReference>
<gene>
    <name evidence="13" type="ORF">GDS87_03450</name>
</gene>
<dbReference type="PANTHER" id="PTHR43532">
    <property type="entry name" value="GLUCOSE-1-PHOSPHATE THYMIDYLYLTRANSFERASE"/>
    <property type="match status" value="1"/>
</dbReference>
<evidence type="ECO:0000259" key="12">
    <source>
        <dbReference type="Pfam" id="PF00483"/>
    </source>
</evidence>
<dbReference type="EC" id="2.7.7.24" evidence="3"/>
<dbReference type="Proteomes" id="UP000373269">
    <property type="component" value="Chromosome"/>
</dbReference>
<comment type="similarity">
    <text evidence="2">Belongs to the glucose-1-phosphate thymidylyltransferase family.</text>
</comment>
<reference evidence="13 14" key="1">
    <citation type="submission" date="2019-11" db="EMBL/GenBank/DDBJ databases">
        <title>Whole Genome Sequencing and Comparative Genomic Analyses of Lysinibacillus pakistanensis LZH-9, a Halotolerant Strain with Excellent COD Removal Capability.</title>
        <authorList>
            <person name="Zhou H."/>
        </authorList>
    </citation>
    <scope>NUCLEOTIDE SEQUENCE [LARGE SCALE GENOMIC DNA]</scope>
    <source>
        <strain evidence="13 14">LZH-9</strain>
    </source>
</reference>
<dbReference type="InterPro" id="IPR029044">
    <property type="entry name" value="Nucleotide-diphossugar_trans"/>
</dbReference>
<keyword evidence="5 13" id="KW-0808">Transferase</keyword>
<evidence type="ECO:0000256" key="1">
    <source>
        <dbReference type="ARBA" id="ARBA00001946"/>
    </source>
</evidence>
<dbReference type="RefSeq" id="WP_369594620.1">
    <property type="nucleotide sequence ID" value="NZ_CP045835.1"/>
</dbReference>